<keyword evidence="2" id="KW-1185">Reference proteome</keyword>
<evidence type="ECO:0000313" key="2">
    <source>
        <dbReference type="Proteomes" id="UP000799118"/>
    </source>
</evidence>
<evidence type="ECO:0000313" key="1">
    <source>
        <dbReference type="EMBL" id="KAE9410147.1"/>
    </source>
</evidence>
<protein>
    <submittedName>
        <fullName evidence="1">Uncharacterized protein</fullName>
    </submittedName>
</protein>
<dbReference type="EMBL" id="ML769386">
    <property type="protein sequence ID" value="KAE9410147.1"/>
    <property type="molecule type" value="Genomic_DNA"/>
</dbReference>
<organism evidence="1 2">
    <name type="scientific">Gymnopus androsaceus JB14</name>
    <dbReference type="NCBI Taxonomy" id="1447944"/>
    <lineage>
        <taxon>Eukaryota</taxon>
        <taxon>Fungi</taxon>
        <taxon>Dikarya</taxon>
        <taxon>Basidiomycota</taxon>
        <taxon>Agaricomycotina</taxon>
        <taxon>Agaricomycetes</taxon>
        <taxon>Agaricomycetidae</taxon>
        <taxon>Agaricales</taxon>
        <taxon>Marasmiineae</taxon>
        <taxon>Omphalotaceae</taxon>
        <taxon>Gymnopus</taxon>
    </lineage>
</organism>
<sequence length="80" mass="9648">MLLSLRRAAFPNTRDQWKNFAILNNSLHFSGFLLRQWPDFRTFYLPFQRYLRYMFCCHYDAQKGLSSDPISSRKYTTLVS</sequence>
<dbReference type="AlphaFoldDB" id="A0A6A4IMW6"/>
<name>A0A6A4IMW6_9AGAR</name>
<reference evidence="1" key="1">
    <citation type="journal article" date="2019" name="Environ. Microbiol.">
        <title>Fungal ecological strategies reflected in gene transcription - a case study of two litter decomposers.</title>
        <authorList>
            <person name="Barbi F."/>
            <person name="Kohler A."/>
            <person name="Barry K."/>
            <person name="Baskaran P."/>
            <person name="Daum C."/>
            <person name="Fauchery L."/>
            <person name="Ihrmark K."/>
            <person name="Kuo A."/>
            <person name="LaButti K."/>
            <person name="Lipzen A."/>
            <person name="Morin E."/>
            <person name="Grigoriev I.V."/>
            <person name="Henrissat B."/>
            <person name="Lindahl B."/>
            <person name="Martin F."/>
        </authorList>
    </citation>
    <scope>NUCLEOTIDE SEQUENCE</scope>
    <source>
        <strain evidence="1">JB14</strain>
    </source>
</reference>
<gene>
    <name evidence="1" type="ORF">BT96DRAFT_470109</name>
</gene>
<accession>A0A6A4IMW6</accession>
<proteinExistence type="predicted"/>
<dbReference type="Proteomes" id="UP000799118">
    <property type="component" value="Unassembled WGS sequence"/>
</dbReference>